<accession>A0A9P1GZ77</accession>
<comment type="caution">
    <text evidence="3">The sequence shown here is derived from an EMBL/GenBank/DDBJ whole genome shotgun (WGS) entry which is preliminary data.</text>
</comment>
<dbReference type="InterPro" id="IPR039540">
    <property type="entry name" value="UBL3-like_ubiquitin_dom"/>
</dbReference>
<organism evidence="3 4">
    <name type="scientific">Parascedosporium putredinis</name>
    <dbReference type="NCBI Taxonomy" id="1442378"/>
    <lineage>
        <taxon>Eukaryota</taxon>
        <taxon>Fungi</taxon>
        <taxon>Dikarya</taxon>
        <taxon>Ascomycota</taxon>
        <taxon>Pezizomycotina</taxon>
        <taxon>Sordariomycetes</taxon>
        <taxon>Hypocreomycetidae</taxon>
        <taxon>Microascales</taxon>
        <taxon>Microascaceae</taxon>
        <taxon>Parascedosporium</taxon>
    </lineage>
</organism>
<evidence type="ECO:0000313" key="3">
    <source>
        <dbReference type="EMBL" id="CAI4213020.1"/>
    </source>
</evidence>
<dbReference type="Gene3D" id="3.10.20.90">
    <property type="entry name" value="Phosphatidylinositol 3-kinase Catalytic Subunit, Chain A, domain 1"/>
    <property type="match status" value="1"/>
</dbReference>
<evidence type="ECO:0000256" key="1">
    <source>
        <dbReference type="SAM" id="MobiDB-lite"/>
    </source>
</evidence>
<feature type="domain" description="UBL3-like ubiquitin" evidence="2">
    <location>
        <begin position="141"/>
        <end position="211"/>
    </location>
</feature>
<gene>
    <name evidence="3" type="ORF">PPNO1_LOCUS2771</name>
</gene>
<dbReference type="Pfam" id="PF13881">
    <property type="entry name" value="Rad60-SLD_2"/>
    <property type="match status" value="1"/>
</dbReference>
<evidence type="ECO:0000313" key="4">
    <source>
        <dbReference type="Proteomes" id="UP000838763"/>
    </source>
</evidence>
<dbReference type="InterPro" id="IPR029071">
    <property type="entry name" value="Ubiquitin-like_domsf"/>
</dbReference>
<dbReference type="PANTHER" id="PTHR13169">
    <property type="entry name" value="UBIQUITIN-LIKE PROTEIN 3 HCG-1 PROTEIN"/>
    <property type="match status" value="1"/>
</dbReference>
<protein>
    <recommendedName>
        <fullName evidence="2">UBL3-like ubiquitin domain-containing protein</fullName>
    </recommendedName>
</protein>
<dbReference type="Proteomes" id="UP000838763">
    <property type="component" value="Unassembled WGS sequence"/>
</dbReference>
<feature type="compositionally biased region" description="Basic and acidic residues" evidence="1">
    <location>
        <begin position="212"/>
        <end position="229"/>
    </location>
</feature>
<dbReference type="PANTHER" id="PTHR13169:SF0">
    <property type="entry name" value="UBIQUITIN-LIKE PROTEIN 3"/>
    <property type="match status" value="1"/>
</dbReference>
<dbReference type="OrthoDB" id="1043111at2759"/>
<evidence type="ECO:0000259" key="2">
    <source>
        <dbReference type="Pfam" id="PF13881"/>
    </source>
</evidence>
<reference evidence="3" key="1">
    <citation type="submission" date="2022-11" db="EMBL/GenBank/DDBJ databases">
        <authorList>
            <person name="Scott C."/>
            <person name="Bruce N."/>
        </authorList>
    </citation>
    <scope>NUCLEOTIDE SEQUENCE</scope>
</reference>
<dbReference type="SUPFAM" id="SSF54236">
    <property type="entry name" value="Ubiquitin-like"/>
    <property type="match status" value="1"/>
</dbReference>
<proteinExistence type="predicted"/>
<keyword evidence="4" id="KW-1185">Reference proteome</keyword>
<feature type="compositionally biased region" description="Polar residues" evidence="1">
    <location>
        <begin position="28"/>
        <end position="57"/>
    </location>
</feature>
<feature type="region of interest" description="Disordered" evidence="1">
    <location>
        <begin position="1"/>
        <end position="64"/>
    </location>
</feature>
<sequence length="235" mass="25828">MADFPAPTKPETSEQSTSSVMMAGAEQTAPSASGLSQPQAQEQIQVDSTASKSQTVAPQPPYHLPRMMTTMMRAPAIEEATSDDATKANPVTSSDEGPVCVITLLVTSGKKHPYKIDEKYLTKRNVNIPGTTESGHKDPFSISVYTLKELILREWREEWEPKPSSPTLIRLIHFGKLLADKDQLNQYKFSAETSNVVHMSVRPQEIVEEDEPKGTGKSGRDSRNPDGEGRCCVIL</sequence>
<name>A0A9P1GZ77_9PEZI</name>
<dbReference type="InterPro" id="IPR040015">
    <property type="entry name" value="UBL3-like"/>
</dbReference>
<dbReference type="EMBL" id="CALLCH030000007">
    <property type="protein sequence ID" value="CAI4213020.1"/>
    <property type="molecule type" value="Genomic_DNA"/>
</dbReference>
<dbReference type="AlphaFoldDB" id="A0A9P1GZ77"/>
<feature type="region of interest" description="Disordered" evidence="1">
    <location>
        <begin position="202"/>
        <end position="229"/>
    </location>
</feature>